<dbReference type="PANTHER" id="PTHR38834:SF3">
    <property type="entry name" value="SOLUTE-BINDING PROTEIN FAMILY 3_N-TERMINAL DOMAIN-CONTAINING PROTEIN"/>
    <property type="match status" value="1"/>
</dbReference>
<dbReference type="Gene3D" id="3.40.190.10">
    <property type="entry name" value="Periplasmic binding protein-like II"/>
    <property type="match status" value="2"/>
</dbReference>
<accession>A0A919BPB7</accession>
<dbReference type="AlphaFoldDB" id="A0A919BPB7"/>
<dbReference type="SUPFAM" id="SSF53850">
    <property type="entry name" value="Periplasmic binding protein-like II"/>
    <property type="match status" value="1"/>
</dbReference>
<dbReference type="InterPro" id="IPR001638">
    <property type="entry name" value="Solute-binding_3/MltF_N"/>
</dbReference>
<reference evidence="2" key="1">
    <citation type="journal article" date="2014" name="Int. J. Syst. Evol. Microbiol.">
        <title>Complete genome sequence of Corynebacterium casei LMG S-19264T (=DSM 44701T), isolated from a smear-ripened cheese.</title>
        <authorList>
            <consortium name="US DOE Joint Genome Institute (JGI-PGF)"/>
            <person name="Walter F."/>
            <person name="Albersmeier A."/>
            <person name="Kalinowski J."/>
            <person name="Ruckert C."/>
        </authorList>
    </citation>
    <scope>NUCLEOTIDE SEQUENCE</scope>
    <source>
        <strain evidence="2">KCTC 42731</strain>
    </source>
</reference>
<feature type="domain" description="Solute-binding protein family 3/N-terminal" evidence="1">
    <location>
        <begin position="29"/>
        <end position="249"/>
    </location>
</feature>
<evidence type="ECO:0000259" key="1">
    <source>
        <dbReference type="Pfam" id="PF00497"/>
    </source>
</evidence>
<dbReference type="Pfam" id="PF00497">
    <property type="entry name" value="SBP_bac_3"/>
    <property type="match status" value="1"/>
</dbReference>
<reference evidence="2" key="2">
    <citation type="submission" date="2020-09" db="EMBL/GenBank/DDBJ databases">
        <authorList>
            <person name="Sun Q."/>
            <person name="Kim S."/>
        </authorList>
    </citation>
    <scope>NUCLEOTIDE SEQUENCE</scope>
    <source>
        <strain evidence="2">KCTC 42731</strain>
    </source>
</reference>
<comment type="caution">
    <text evidence="2">The sequence shown here is derived from an EMBL/GenBank/DDBJ whole genome shotgun (WGS) entry which is preliminary data.</text>
</comment>
<dbReference type="Proteomes" id="UP000623842">
    <property type="component" value="Unassembled WGS sequence"/>
</dbReference>
<dbReference type="PANTHER" id="PTHR38834">
    <property type="entry name" value="PERIPLASMIC SUBSTRATE BINDING PROTEIN FAMILY 3"/>
    <property type="match status" value="1"/>
</dbReference>
<gene>
    <name evidence="2" type="ORF">GCM10017161_33540</name>
</gene>
<dbReference type="RefSeq" id="WP_189772986.1">
    <property type="nucleotide sequence ID" value="NZ_BNCK01000008.1"/>
</dbReference>
<keyword evidence="3" id="KW-1185">Reference proteome</keyword>
<proteinExistence type="predicted"/>
<protein>
    <recommendedName>
        <fullName evidence="1">Solute-binding protein family 3/N-terminal domain-containing protein</fullName>
    </recommendedName>
</protein>
<organism evidence="2 3">
    <name type="scientific">Thalassotalea marina</name>
    <dbReference type="NCBI Taxonomy" id="1673741"/>
    <lineage>
        <taxon>Bacteria</taxon>
        <taxon>Pseudomonadati</taxon>
        <taxon>Pseudomonadota</taxon>
        <taxon>Gammaproteobacteria</taxon>
        <taxon>Alteromonadales</taxon>
        <taxon>Colwelliaceae</taxon>
        <taxon>Thalassotalea</taxon>
    </lineage>
</organism>
<name>A0A919BPB7_9GAMM</name>
<dbReference type="EMBL" id="BNCK01000008">
    <property type="protein sequence ID" value="GHG02011.1"/>
    <property type="molecule type" value="Genomic_DNA"/>
</dbReference>
<sequence>MSYSLFLLSSMLLANQQVPTTVQRPIHIVTESLPPYQVYTQGKIEGFSTEVVKEVFKRADIPYSLSINSWTRSYNLTLQRKGVCIYSIARLAFREPLFHWVGNITNTNMVIFGAKGHPPYQLKSIEEAQQYTAAVIKDDITHQALLKSGFKDGENLYVVENTSSLLKLLTSRDDIDLIVADDITIHYRARLANIDMSKISRLFEMPDLPLNFYLACNKDTDKNVLSKLEQALIDLKRDGSYQKIFERWQQYLPNAEPSK</sequence>
<evidence type="ECO:0000313" key="2">
    <source>
        <dbReference type="EMBL" id="GHG02011.1"/>
    </source>
</evidence>
<evidence type="ECO:0000313" key="3">
    <source>
        <dbReference type="Proteomes" id="UP000623842"/>
    </source>
</evidence>